<dbReference type="KEGG" id="cphy:B5808_00855"/>
<keyword evidence="2" id="KW-1185">Reference proteome</keyword>
<reference evidence="1 2" key="1">
    <citation type="submission" date="2017-04" db="EMBL/GenBank/DDBJ databases">
        <authorList>
            <person name="Afonso C.L."/>
            <person name="Miller P.J."/>
            <person name="Scott M.A."/>
            <person name="Spackman E."/>
            <person name="Goraichik I."/>
            <person name="Dimitrov K.M."/>
            <person name="Suarez D.L."/>
            <person name="Swayne D.E."/>
        </authorList>
    </citation>
    <scope>NUCLEOTIDE SEQUENCE [LARGE SCALE GENOMIC DNA]</scope>
    <source>
        <strain evidence="2">XA(T)</strain>
    </source>
</reference>
<evidence type="ECO:0000313" key="1">
    <source>
        <dbReference type="EMBL" id="ARJ03942.1"/>
    </source>
</evidence>
<dbReference type="RefSeq" id="WP_085017754.1">
    <property type="nucleotide sequence ID" value="NZ_BMHD01000001.1"/>
</dbReference>
<accession>A0A1X9LHF1</accession>
<dbReference type="Gene3D" id="1.25.10.10">
    <property type="entry name" value="Leucine-rich Repeat Variant"/>
    <property type="match status" value="1"/>
</dbReference>
<gene>
    <name evidence="1" type="ORF">B5808_00855</name>
</gene>
<dbReference type="SUPFAM" id="SSF48371">
    <property type="entry name" value="ARM repeat"/>
    <property type="match status" value="1"/>
</dbReference>
<name>A0A1X9LHF1_9MICO</name>
<dbReference type="Proteomes" id="UP000192775">
    <property type="component" value="Chromosome"/>
</dbReference>
<protein>
    <submittedName>
        <fullName evidence="1">Uncharacterized protein</fullName>
    </submittedName>
</protein>
<dbReference type="STRING" id="1619308.B5808_00855"/>
<dbReference type="InterPro" id="IPR016024">
    <property type="entry name" value="ARM-type_fold"/>
</dbReference>
<dbReference type="EMBL" id="CP020715">
    <property type="protein sequence ID" value="ARJ03942.1"/>
    <property type="molecule type" value="Genomic_DNA"/>
</dbReference>
<sequence>MSGTSTRASHRAALAGLPAAQWGAYLAENSGLPGPRANLDLAQAVADEASPEQITAFADSADEYTALCGAVALGRLWTDGSREESEARLVALAEDPRWRVREGVAMALQRIGDADRDALWELAERWVESATAPRQAPRLLLLRAVAAGVAELRLVKAAPDARRALRILDRITAALAALPASERRGRDDVRVLRQTLGYAWSVAAVGVPAEGFEALERLAALGDPDMSWIVRSNATKSRLARLDPDRAAALRGGVG</sequence>
<organism evidence="1 2">
    <name type="scientific">Cnuibacter physcomitrellae</name>
    <dbReference type="NCBI Taxonomy" id="1619308"/>
    <lineage>
        <taxon>Bacteria</taxon>
        <taxon>Bacillati</taxon>
        <taxon>Actinomycetota</taxon>
        <taxon>Actinomycetes</taxon>
        <taxon>Micrococcales</taxon>
        <taxon>Microbacteriaceae</taxon>
        <taxon>Cnuibacter</taxon>
    </lineage>
</organism>
<proteinExistence type="predicted"/>
<evidence type="ECO:0000313" key="2">
    <source>
        <dbReference type="Proteomes" id="UP000192775"/>
    </source>
</evidence>
<dbReference type="AlphaFoldDB" id="A0A1X9LHF1"/>
<dbReference type="InterPro" id="IPR011989">
    <property type="entry name" value="ARM-like"/>
</dbReference>